<evidence type="ECO:0000313" key="2">
    <source>
        <dbReference type="Proteomes" id="UP000821845"/>
    </source>
</evidence>
<organism evidence="1 2">
    <name type="scientific">Hyalomma asiaticum</name>
    <name type="common">Tick</name>
    <dbReference type="NCBI Taxonomy" id="266040"/>
    <lineage>
        <taxon>Eukaryota</taxon>
        <taxon>Metazoa</taxon>
        <taxon>Ecdysozoa</taxon>
        <taxon>Arthropoda</taxon>
        <taxon>Chelicerata</taxon>
        <taxon>Arachnida</taxon>
        <taxon>Acari</taxon>
        <taxon>Parasitiformes</taxon>
        <taxon>Ixodida</taxon>
        <taxon>Ixodoidea</taxon>
        <taxon>Ixodidae</taxon>
        <taxon>Hyalomminae</taxon>
        <taxon>Hyalomma</taxon>
    </lineage>
</organism>
<comment type="caution">
    <text evidence="1">The sequence shown here is derived from an EMBL/GenBank/DDBJ whole genome shotgun (WGS) entry which is preliminary data.</text>
</comment>
<sequence length="359" mass="38845">MATSFLSPAQQRPTAIGEVHGSFLAFDLHEHPLCTYQEAKWTVTPEAADKINARLHRGARRSPRETSAMGSPIGRKSVQSLSKAKPLSPQTLIVGSFLSYVRMFVFVRCVFPGLFVLSPGDARKNPLGGRDSQNKRAASAKQVTCSHVTPMAKPCRAKAAEPSGLQGNRGSCRVRRPDLDEAAAVVLRAKAWTAKAAADGPVVTTLPALLDARAPAQNRAGTHAQRLASAGFNTPVRLRLVEPPPFACTIFASTLSAHLEVRSSVAEWGYIRQGLPRPRAPGSLQLFWQEELWWSFLNAYGICLVCVLKRSLECQCEAALSSTEPDLQLCLVTWAEDDATGHGLDATTGSLKAVTTLFF</sequence>
<name>A0ACB7RW98_HYAAI</name>
<gene>
    <name evidence="1" type="ORF">HPB50_025119</name>
</gene>
<dbReference type="EMBL" id="CM023488">
    <property type="protein sequence ID" value="KAH6924789.1"/>
    <property type="molecule type" value="Genomic_DNA"/>
</dbReference>
<protein>
    <submittedName>
        <fullName evidence="1">Uncharacterized protein</fullName>
    </submittedName>
</protein>
<accession>A0ACB7RW98</accession>
<evidence type="ECO:0000313" key="1">
    <source>
        <dbReference type="EMBL" id="KAH6924789.1"/>
    </source>
</evidence>
<reference evidence="1" key="1">
    <citation type="submission" date="2020-05" db="EMBL/GenBank/DDBJ databases">
        <title>Large-scale comparative analyses of tick genomes elucidate their genetic diversity and vector capacities.</title>
        <authorList>
            <person name="Jia N."/>
            <person name="Wang J."/>
            <person name="Shi W."/>
            <person name="Du L."/>
            <person name="Sun Y."/>
            <person name="Zhan W."/>
            <person name="Jiang J."/>
            <person name="Wang Q."/>
            <person name="Zhang B."/>
            <person name="Ji P."/>
            <person name="Sakyi L.B."/>
            <person name="Cui X."/>
            <person name="Yuan T."/>
            <person name="Jiang B."/>
            <person name="Yang W."/>
            <person name="Lam T.T.-Y."/>
            <person name="Chang Q."/>
            <person name="Ding S."/>
            <person name="Wang X."/>
            <person name="Zhu J."/>
            <person name="Ruan X."/>
            <person name="Zhao L."/>
            <person name="Wei J."/>
            <person name="Que T."/>
            <person name="Du C."/>
            <person name="Cheng J."/>
            <person name="Dai P."/>
            <person name="Han X."/>
            <person name="Huang E."/>
            <person name="Gao Y."/>
            <person name="Liu J."/>
            <person name="Shao H."/>
            <person name="Ye R."/>
            <person name="Li L."/>
            <person name="Wei W."/>
            <person name="Wang X."/>
            <person name="Wang C."/>
            <person name="Yang T."/>
            <person name="Huo Q."/>
            <person name="Li W."/>
            <person name="Guo W."/>
            <person name="Chen H."/>
            <person name="Zhou L."/>
            <person name="Ni X."/>
            <person name="Tian J."/>
            <person name="Zhou Y."/>
            <person name="Sheng Y."/>
            <person name="Liu T."/>
            <person name="Pan Y."/>
            <person name="Xia L."/>
            <person name="Li J."/>
            <person name="Zhao F."/>
            <person name="Cao W."/>
        </authorList>
    </citation>
    <scope>NUCLEOTIDE SEQUENCE</scope>
    <source>
        <strain evidence="1">Hyas-2018</strain>
    </source>
</reference>
<dbReference type="Proteomes" id="UP000821845">
    <property type="component" value="Chromosome 8"/>
</dbReference>
<keyword evidence="2" id="KW-1185">Reference proteome</keyword>
<proteinExistence type="predicted"/>